<evidence type="ECO:0000313" key="5">
    <source>
        <dbReference type="Proteomes" id="UP000825179"/>
    </source>
</evidence>
<dbReference type="RefSeq" id="WP_007504641.1">
    <property type="nucleotide sequence ID" value="NZ_AFCE01000136.1"/>
</dbReference>
<name>F5L713_CALTT</name>
<sequence length="133" mass="15029">MSNQRHFQRNQTPASQQWAPSQTRSSPDFSNQMHQTLVELEQAMKNLHDAVQLLHQSGILPLSSPGSSQNLLAQLAQGLKQIDVQQITSLLQSPFIQRILTDPDFYQLFVPDTGKTPGTQPKFYPQSDDEKQN</sequence>
<reference evidence="3 5" key="2">
    <citation type="journal article" date="2020" name="Extremophiles">
        <title>Genomic analysis of Caldalkalibacillus thermarum TA2.A1 reveals aerobic alkaliphilic metabolism and evolutionary hallmarks linking alkaliphilic bacteria and plant life.</title>
        <authorList>
            <person name="de Jong S.I."/>
            <person name="van den Broek M.A."/>
            <person name="Merkel A.Y."/>
            <person name="de la Torre Cortes P."/>
            <person name="Kalamorz F."/>
            <person name="Cook G.M."/>
            <person name="van Loosdrecht M.C.M."/>
            <person name="McMillan D.G.G."/>
        </authorList>
    </citation>
    <scope>NUCLEOTIDE SEQUENCE [LARGE SCALE GENOMIC DNA]</scope>
    <source>
        <strain evidence="3 5">TA2.A1</strain>
    </source>
</reference>
<protein>
    <submittedName>
        <fullName evidence="2">Uncharacterized protein</fullName>
    </submittedName>
</protein>
<organism evidence="2 4">
    <name type="scientific">Caldalkalibacillus thermarum (strain TA2.A1)</name>
    <dbReference type="NCBI Taxonomy" id="986075"/>
    <lineage>
        <taxon>Bacteria</taxon>
        <taxon>Bacillati</taxon>
        <taxon>Bacillota</taxon>
        <taxon>Bacilli</taxon>
        <taxon>Bacillales</taxon>
        <taxon>Bacillaceae</taxon>
        <taxon>Caldalkalibacillus</taxon>
    </lineage>
</organism>
<evidence type="ECO:0000256" key="1">
    <source>
        <dbReference type="SAM" id="MobiDB-lite"/>
    </source>
</evidence>
<evidence type="ECO:0000313" key="3">
    <source>
        <dbReference type="EMBL" id="QZT32702.1"/>
    </source>
</evidence>
<proteinExistence type="predicted"/>
<feature type="region of interest" description="Disordered" evidence="1">
    <location>
        <begin position="111"/>
        <end position="133"/>
    </location>
</feature>
<dbReference type="EMBL" id="AFCE01000136">
    <property type="protein sequence ID" value="EGL82848.1"/>
    <property type="molecule type" value="Genomic_DNA"/>
</dbReference>
<dbReference type="AlphaFoldDB" id="F5L713"/>
<feature type="region of interest" description="Disordered" evidence="1">
    <location>
        <begin position="1"/>
        <end position="35"/>
    </location>
</feature>
<keyword evidence="5" id="KW-1185">Reference proteome</keyword>
<accession>F5L713</accession>
<dbReference type="Proteomes" id="UP000825179">
    <property type="component" value="Chromosome"/>
</dbReference>
<reference evidence="3" key="3">
    <citation type="submission" date="2021-08" db="EMBL/GenBank/DDBJ databases">
        <authorList>
            <person name="de Jong S."/>
            <person name="van den Broek M."/>
            <person name="Merkel A."/>
            <person name="de la Torre Cortes P."/>
            <person name="Kalamorz F."/>
            <person name="Cook G."/>
            <person name="van Loosdrecht M."/>
            <person name="McMillan D."/>
        </authorList>
    </citation>
    <scope>NUCLEOTIDE SEQUENCE</scope>
    <source>
        <strain evidence="3">TA2.A1</strain>
    </source>
</reference>
<gene>
    <name evidence="2" type="ORF">CathTA2_1613</name>
    <name evidence="3" type="ORF">HUR95_09920</name>
</gene>
<dbReference type="EMBL" id="CP082237">
    <property type="protein sequence ID" value="QZT32702.1"/>
    <property type="molecule type" value="Genomic_DNA"/>
</dbReference>
<evidence type="ECO:0000313" key="4">
    <source>
        <dbReference type="Proteomes" id="UP000010716"/>
    </source>
</evidence>
<dbReference type="KEGG" id="cthu:HUR95_09920"/>
<reference evidence="2 4" key="1">
    <citation type="journal article" date="2011" name="J. Bacteriol.">
        <title>Draft genome sequence of the thermoalkaliphilic Caldalkalibacillus thermarum strain TA2.A1.</title>
        <authorList>
            <person name="Kalamorz F."/>
            <person name="Keis S."/>
            <person name="McMillan D.G."/>
            <person name="Olsson K."/>
            <person name="Stanton J.A."/>
            <person name="Stockwell P."/>
            <person name="Black M.A."/>
            <person name="Klingeman D.M."/>
            <person name="Land M.L."/>
            <person name="Han C.S."/>
            <person name="Martin S.L."/>
            <person name="Becher S.A."/>
            <person name="Peddie C.J."/>
            <person name="Morgan H.W."/>
            <person name="Matthies D."/>
            <person name="Preiss L."/>
            <person name="Meier T."/>
            <person name="Brown S.D."/>
            <person name="Cook G.M."/>
        </authorList>
    </citation>
    <scope>NUCLEOTIDE SEQUENCE [LARGE SCALE GENOMIC DNA]</scope>
    <source>
        <strain evidence="2 4">TA2.A1</strain>
    </source>
</reference>
<evidence type="ECO:0000313" key="2">
    <source>
        <dbReference type="EMBL" id="EGL82848.1"/>
    </source>
</evidence>
<dbReference type="OrthoDB" id="9970701at2"/>
<dbReference type="Proteomes" id="UP000010716">
    <property type="component" value="Unassembled WGS sequence"/>
</dbReference>